<evidence type="ECO:0000313" key="1">
    <source>
        <dbReference type="EMBL" id="KAK0616669.1"/>
    </source>
</evidence>
<evidence type="ECO:0000313" key="2">
    <source>
        <dbReference type="Proteomes" id="UP001175000"/>
    </source>
</evidence>
<gene>
    <name evidence="1" type="ORF">B0T14DRAFT_568256</name>
</gene>
<organism evidence="1 2">
    <name type="scientific">Immersiella caudata</name>
    <dbReference type="NCBI Taxonomy" id="314043"/>
    <lineage>
        <taxon>Eukaryota</taxon>
        <taxon>Fungi</taxon>
        <taxon>Dikarya</taxon>
        <taxon>Ascomycota</taxon>
        <taxon>Pezizomycotina</taxon>
        <taxon>Sordariomycetes</taxon>
        <taxon>Sordariomycetidae</taxon>
        <taxon>Sordariales</taxon>
        <taxon>Lasiosphaeriaceae</taxon>
        <taxon>Immersiella</taxon>
    </lineage>
</organism>
<comment type="caution">
    <text evidence="1">The sequence shown here is derived from an EMBL/GenBank/DDBJ whole genome shotgun (WGS) entry which is preliminary data.</text>
</comment>
<accession>A0AA40BWY0</accession>
<proteinExistence type="predicted"/>
<keyword evidence="2" id="KW-1185">Reference proteome</keyword>
<name>A0AA40BWY0_9PEZI</name>
<protein>
    <submittedName>
        <fullName evidence="1">Uncharacterized protein</fullName>
    </submittedName>
</protein>
<dbReference type="Proteomes" id="UP001175000">
    <property type="component" value="Unassembled WGS sequence"/>
</dbReference>
<dbReference type="AlphaFoldDB" id="A0AA40BWY0"/>
<dbReference type="EMBL" id="JAULSU010000005">
    <property type="protein sequence ID" value="KAK0616669.1"/>
    <property type="molecule type" value="Genomic_DNA"/>
</dbReference>
<sequence>MAEYSGPVTVIDARVACLKPDPSTTRLKFFYSTLHSLDSVHSGVTPPKYGNFFGSYPWPLISGFVTASPEPMTRVPRLNGTAGVDFNCSFATPYPEVAGGGGWPMTICASFNSSKTKRARLVLNIEPYSQDPHSREAQHFDGGNTPVQDGVYLVINTTGTMRDWRNLSDYQPIFGRWTDLKPTESQSQSEWLHLSAGTLSLGFSVSLCYTAPVTMNAFVNAIADGNKLRTRPSLGHCPPEI</sequence>
<reference evidence="1" key="1">
    <citation type="submission" date="2023-06" db="EMBL/GenBank/DDBJ databases">
        <title>Genome-scale phylogeny and comparative genomics of the fungal order Sordariales.</title>
        <authorList>
            <consortium name="Lawrence Berkeley National Laboratory"/>
            <person name="Hensen N."/>
            <person name="Bonometti L."/>
            <person name="Westerberg I."/>
            <person name="Brannstrom I.O."/>
            <person name="Guillou S."/>
            <person name="Cros-Aarteil S."/>
            <person name="Calhoun S."/>
            <person name="Haridas S."/>
            <person name="Kuo A."/>
            <person name="Mondo S."/>
            <person name="Pangilinan J."/>
            <person name="Riley R."/>
            <person name="Labutti K."/>
            <person name="Andreopoulos B."/>
            <person name="Lipzen A."/>
            <person name="Chen C."/>
            <person name="Yanf M."/>
            <person name="Daum C."/>
            <person name="Ng V."/>
            <person name="Clum A."/>
            <person name="Steindorff A."/>
            <person name="Ohm R."/>
            <person name="Martin F."/>
            <person name="Silar P."/>
            <person name="Natvig D."/>
            <person name="Lalanne C."/>
            <person name="Gautier V."/>
            <person name="Ament-Velasquez S.L."/>
            <person name="Kruys A."/>
            <person name="Hutchinson M.I."/>
            <person name="Powell A.J."/>
            <person name="Barry K."/>
            <person name="Miller A.N."/>
            <person name="Grigoriev I.V."/>
            <person name="Debuchy R."/>
            <person name="Gladieux P."/>
            <person name="Thoren M.H."/>
            <person name="Johannesson H."/>
        </authorList>
    </citation>
    <scope>NUCLEOTIDE SEQUENCE</scope>
    <source>
        <strain evidence="1">CBS 606.72</strain>
    </source>
</reference>